<evidence type="ECO:0000256" key="1">
    <source>
        <dbReference type="SAM" id="MobiDB-lite"/>
    </source>
</evidence>
<feature type="region of interest" description="Disordered" evidence="1">
    <location>
        <begin position="209"/>
        <end position="252"/>
    </location>
</feature>
<feature type="compositionally biased region" description="Polar residues" evidence="1">
    <location>
        <begin position="124"/>
        <end position="142"/>
    </location>
</feature>
<feature type="compositionally biased region" description="Pro residues" evidence="1">
    <location>
        <begin position="215"/>
        <end position="234"/>
    </location>
</feature>
<evidence type="ECO:0000313" key="3">
    <source>
        <dbReference type="Proteomes" id="UP001447188"/>
    </source>
</evidence>
<sequence>MSYRFLTDAPKDIFDNTIPRFVNKEDFTAKLHQENPTAKPPAPTPNPLASLWYSYTENTKRLMNEADAAAPVPPPTLTPAETLLSGWEHTFPPSMNIPTPSPLGFEPAPTQTTLTSFGFRPSRGNISTASSRTRTQSPSKSTAVGPPSPDTPRPDKMELTGTTGESLASPPILPDIQVLQLLDLITALRKDLSDTQAQVRLLTTSIQALSKNAPEPTPQKPGPKAPTPKAPPKPTFAAVASSGPAPPPQQHIKSDYTKTARELIFELSTRIPPLVSDYVFITLANTVVRSTTVKFCQARRTVRGNIILLTRPNTSAVAAEAYTTAIASAFAEQGLITSTIHANAHGSKFLLHVVTFTSHAKPFFF</sequence>
<comment type="caution">
    <text evidence="2">The sequence shown here is derived from an EMBL/GenBank/DDBJ whole genome shotgun (WGS) entry which is preliminary data.</text>
</comment>
<evidence type="ECO:0000313" key="2">
    <source>
        <dbReference type="EMBL" id="KAL0630945.1"/>
    </source>
</evidence>
<dbReference type="PRINTS" id="PR01217">
    <property type="entry name" value="PRICHEXTENSN"/>
</dbReference>
<name>A0ABR3G4T8_9PEZI</name>
<dbReference type="EMBL" id="JBBBZM010000335">
    <property type="protein sequence ID" value="KAL0630945.1"/>
    <property type="molecule type" value="Genomic_DNA"/>
</dbReference>
<dbReference type="Proteomes" id="UP001447188">
    <property type="component" value="Unassembled WGS sequence"/>
</dbReference>
<reference evidence="2 3" key="1">
    <citation type="submission" date="2024-02" db="EMBL/GenBank/DDBJ databases">
        <title>Discinaceae phylogenomics.</title>
        <authorList>
            <person name="Dirks A.C."/>
            <person name="James T.Y."/>
        </authorList>
    </citation>
    <scope>NUCLEOTIDE SEQUENCE [LARGE SCALE GENOMIC DNA]</scope>
    <source>
        <strain evidence="2 3">ACD0624</strain>
    </source>
</reference>
<keyword evidence="3" id="KW-1185">Reference proteome</keyword>
<accession>A0ABR3G4T8</accession>
<gene>
    <name evidence="2" type="ORF">Q9L58_010200</name>
</gene>
<organism evidence="2 3">
    <name type="scientific">Discina gigas</name>
    <dbReference type="NCBI Taxonomy" id="1032678"/>
    <lineage>
        <taxon>Eukaryota</taxon>
        <taxon>Fungi</taxon>
        <taxon>Dikarya</taxon>
        <taxon>Ascomycota</taxon>
        <taxon>Pezizomycotina</taxon>
        <taxon>Pezizomycetes</taxon>
        <taxon>Pezizales</taxon>
        <taxon>Discinaceae</taxon>
        <taxon>Discina</taxon>
    </lineage>
</organism>
<proteinExistence type="predicted"/>
<feature type="region of interest" description="Disordered" evidence="1">
    <location>
        <begin position="106"/>
        <end position="170"/>
    </location>
</feature>
<protein>
    <submittedName>
        <fullName evidence="2">Uncharacterized protein</fullName>
    </submittedName>
</protein>